<comment type="catalytic activity">
    <reaction evidence="10">
        <text>5-phospho-beta-D-ribosylamine + L-glutamate + diphosphate = 5-phospho-alpha-D-ribose 1-diphosphate + L-glutamine + H2O</text>
        <dbReference type="Rhea" id="RHEA:14905"/>
        <dbReference type="ChEBI" id="CHEBI:15377"/>
        <dbReference type="ChEBI" id="CHEBI:29985"/>
        <dbReference type="ChEBI" id="CHEBI:33019"/>
        <dbReference type="ChEBI" id="CHEBI:58017"/>
        <dbReference type="ChEBI" id="CHEBI:58359"/>
        <dbReference type="ChEBI" id="CHEBI:58681"/>
        <dbReference type="EC" id="2.4.2.14"/>
    </reaction>
    <physiologicalReaction direction="right-to-left" evidence="10">
        <dbReference type="Rhea" id="RHEA:14907"/>
    </physiologicalReaction>
</comment>
<proteinExistence type="inferred from homology"/>
<dbReference type="Pfam" id="PF13522">
    <property type="entry name" value="GATase_6"/>
    <property type="match status" value="1"/>
</dbReference>
<evidence type="ECO:0000259" key="14">
    <source>
        <dbReference type="PROSITE" id="PS51278"/>
    </source>
</evidence>
<evidence type="ECO:0000256" key="6">
    <source>
        <dbReference type="ARBA" id="ARBA00022755"/>
    </source>
</evidence>
<evidence type="ECO:0000256" key="12">
    <source>
        <dbReference type="PIRSR" id="PIRSR000485-1"/>
    </source>
</evidence>
<dbReference type="GO" id="GO:0009113">
    <property type="term" value="P:purine nucleobase biosynthetic process"/>
    <property type="evidence" value="ECO:0007669"/>
    <property type="project" value="InterPro"/>
</dbReference>
<dbReference type="PIRSF" id="PIRSF000485">
    <property type="entry name" value="Amd_phspho_trans"/>
    <property type="match status" value="1"/>
</dbReference>
<feature type="domain" description="Glutamine amidotransferase type-2" evidence="14">
    <location>
        <begin position="65"/>
        <end position="331"/>
    </location>
</feature>
<dbReference type="OrthoDB" id="191723at2759"/>
<dbReference type="EC" id="2.4.2.14" evidence="3 11"/>
<evidence type="ECO:0000256" key="13">
    <source>
        <dbReference type="PIRSR" id="PIRSR000485-2"/>
    </source>
</evidence>
<keyword evidence="16" id="KW-1185">Reference proteome</keyword>
<dbReference type="UniPathway" id="UPA00074">
    <property type="reaction ID" value="UER00124"/>
</dbReference>
<evidence type="ECO:0000256" key="3">
    <source>
        <dbReference type="ARBA" id="ARBA00011941"/>
    </source>
</evidence>
<feature type="binding site" evidence="13">
    <location>
        <position position="405"/>
    </location>
    <ligand>
        <name>Mg(2+)</name>
        <dbReference type="ChEBI" id="CHEBI:18420"/>
    </ligand>
</feature>
<evidence type="ECO:0000256" key="4">
    <source>
        <dbReference type="ARBA" id="ARBA00022676"/>
    </source>
</evidence>
<evidence type="ECO:0000256" key="8">
    <source>
        <dbReference type="ARBA" id="ARBA00033770"/>
    </source>
</evidence>
<evidence type="ECO:0000256" key="11">
    <source>
        <dbReference type="PIRNR" id="PIRNR000485"/>
    </source>
</evidence>
<comment type="similarity">
    <text evidence="2 11">In the C-terminal section; belongs to the purine/pyrimidine phosphoribosyltransferase family.</text>
</comment>
<feature type="active site" description="Nucleophile" evidence="12">
    <location>
        <position position="65"/>
    </location>
</feature>
<keyword evidence="4 11" id="KW-0328">Glycosyltransferase</keyword>
<comment type="pathway">
    <text evidence="1 11">Purine metabolism; IMP biosynthesis via de novo pathway; N(1)-(5-phospho-D-ribosyl)glycinamide from 5-phospho-alpha-D-ribose 1-diphosphate: step 1/2.</text>
</comment>
<protein>
    <recommendedName>
        <fullName evidence="8 11">Amidophosphoribosyltransferase</fullName>
        <shortName evidence="11">ATase</shortName>
        <ecNumber evidence="3 11">2.4.2.14</ecNumber>
    </recommendedName>
    <alternativeName>
        <fullName evidence="9 11">Glutamine phosphoribosylpyrophosphate amidotransferase</fullName>
    </alternativeName>
</protein>
<reference evidence="15 16" key="1">
    <citation type="journal article" date="2017" name="BMC Biol.">
        <title>Genomic innovations, transcriptional plasticity and gene loss underlying the evolution and divergence of two highly polyphagous and invasive Helicoverpa pest species.</title>
        <authorList>
            <person name="Pearce S.L."/>
            <person name="Clarke D.F."/>
            <person name="East P.D."/>
            <person name="Elfekih S."/>
            <person name="Gordon K.H."/>
            <person name="Jermiin L.S."/>
            <person name="McGaughran A."/>
            <person name="Oakeshott J.G."/>
            <person name="Papanikolaou A."/>
            <person name="Perera O.P."/>
            <person name="Rane R.V."/>
            <person name="Richards S."/>
            <person name="Tay W.T."/>
            <person name="Walsh T.K."/>
            <person name="Anderson A."/>
            <person name="Anderson C.J."/>
            <person name="Asgari S."/>
            <person name="Board P.G."/>
            <person name="Bretschneider A."/>
            <person name="Campbell P.M."/>
            <person name="Chertemps T."/>
            <person name="Christeller J.T."/>
            <person name="Coppin C.W."/>
            <person name="Downes S.J."/>
            <person name="Duan G."/>
            <person name="Farnsworth C.A."/>
            <person name="Good R.T."/>
            <person name="Han L.B."/>
            <person name="Han Y.C."/>
            <person name="Hatje K."/>
            <person name="Horne I."/>
            <person name="Huang Y.P."/>
            <person name="Hughes D.S."/>
            <person name="Jacquin-Joly E."/>
            <person name="James W."/>
            <person name="Jhangiani S."/>
            <person name="Kollmar M."/>
            <person name="Kuwar S.S."/>
            <person name="Li S."/>
            <person name="Liu N.Y."/>
            <person name="Maibeche M.T."/>
            <person name="Miller J.R."/>
            <person name="Montagne N."/>
            <person name="Perry T."/>
            <person name="Qu J."/>
            <person name="Song S.V."/>
            <person name="Sutton G.G."/>
            <person name="Vogel H."/>
            <person name="Walenz B.P."/>
            <person name="Xu W."/>
            <person name="Zhang H.J."/>
            <person name="Zou Z."/>
            <person name="Batterham P."/>
            <person name="Edwards O.R."/>
            <person name="Feyereisen R."/>
            <person name="Gibbs R.A."/>
            <person name="Heckel D.G."/>
            <person name="McGrath A."/>
            <person name="Robin C."/>
            <person name="Scherer S.E."/>
            <person name="Worley K.C."/>
            <person name="Wu Y.D."/>
        </authorList>
    </citation>
    <scope>NUCLEOTIDE SEQUENCE [LARGE SCALE GENOMIC DNA]</scope>
    <source>
        <strain evidence="15">Harm_GR_Male_#8</strain>
        <tissue evidence="15">Whole organism</tissue>
    </source>
</reference>
<dbReference type="Gene3D" id="3.40.50.2020">
    <property type="match status" value="1"/>
</dbReference>
<dbReference type="PANTHER" id="PTHR11907">
    <property type="entry name" value="AMIDOPHOSPHORIBOSYLTRANSFERASE"/>
    <property type="match status" value="1"/>
</dbReference>
<feature type="binding site" evidence="13">
    <location>
        <position position="406"/>
    </location>
    <ligand>
        <name>Mg(2+)</name>
        <dbReference type="ChEBI" id="CHEBI:18420"/>
    </ligand>
</feature>
<dbReference type="Gene3D" id="3.60.20.10">
    <property type="entry name" value="Glutamine Phosphoribosylpyrophosphate, subunit 1, domain 1"/>
    <property type="match status" value="2"/>
</dbReference>
<dbReference type="InterPro" id="IPR029057">
    <property type="entry name" value="PRTase-like"/>
</dbReference>
<accession>A0A2W1BLT8</accession>
<organism evidence="15 16">
    <name type="scientific">Helicoverpa armigera</name>
    <name type="common">Cotton bollworm</name>
    <name type="synonym">Heliothis armigera</name>
    <dbReference type="NCBI Taxonomy" id="29058"/>
    <lineage>
        <taxon>Eukaryota</taxon>
        <taxon>Metazoa</taxon>
        <taxon>Ecdysozoa</taxon>
        <taxon>Arthropoda</taxon>
        <taxon>Hexapoda</taxon>
        <taxon>Insecta</taxon>
        <taxon>Pterygota</taxon>
        <taxon>Neoptera</taxon>
        <taxon>Endopterygota</taxon>
        <taxon>Lepidoptera</taxon>
        <taxon>Glossata</taxon>
        <taxon>Ditrysia</taxon>
        <taxon>Noctuoidea</taxon>
        <taxon>Noctuidae</taxon>
        <taxon>Heliothinae</taxon>
        <taxon>Helicoverpa</taxon>
    </lineage>
</organism>
<dbReference type="InterPro" id="IPR000836">
    <property type="entry name" value="PRTase_dom"/>
</dbReference>
<dbReference type="PROSITE" id="PS51278">
    <property type="entry name" value="GATASE_TYPE_2"/>
    <property type="match status" value="1"/>
</dbReference>
<sequence length="485" mass="51590">MNGPEGPSSCCQGGCENLNNTQAAMERLGVEDTPGCEAKMNVGEVKVNSKRFGRGAVESGLTHECGVFGAISTGDWPTQVDIPQVICLGLVALQHRGQESAGIVTSEGKSARTFNTHKGMGLVNNIFNDEAMKKLKGNLGIGHTRYSTSAASEEVNCQPFVVHTAHGALAVAHNGELVNCSSLRKMVLGRGVGLSTHSDSELITQALCLNPPEGETNGPDWPARINHLMRLAPLSYSLVIMLKDKIYAVRDPYGNRPLCLGKILPLGSSYVYKQSSAQHAAVLMNGCAKNGVEDKAEGWVVSSESCGFLSIGQMVYSARMQCGRMLARESAVDADIVSSVPESGTAAAHGYARQSGIPFMEVLCKNRYVGRTFIQPSTRLRQLGVAKKFGALSENVRGKRIVLIDDSIVRGNTIGPIIKLLRDAGAAEFTIIFSPGADSLEYLSVEGLVSAVHYNMKSTPSDGLGGHCTACLTGEYPGGVPDDDW</sequence>
<dbReference type="GO" id="GO:0046872">
    <property type="term" value="F:metal ion binding"/>
    <property type="evidence" value="ECO:0007669"/>
    <property type="project" value="UniProtKB-KW"/>
</dbReference>
<dbReference type="SUPFAM" id="SSF56235">
    <property type="entry name" value="N-terminal nucleophile aminohydrolases (Ntn hydrolases)"/>
    <property type="match status" value="1"/>
</dbReference>
<dbReference type="AlphaFoldDB" id="A0A2W1BLT8"/>
<evidence type="ECO:0000256" key="7">
    <source>
        <dbReference type="ARBA" id="ARBA00022962"/>
    </source>
</evidence>
<evidence type="ECO:0000256" key="5">
    <source>
        <dbReference type="ARBA" id="ARBA00022679"/>
    </source>
</evidence>
<dbReference type="GO" id="GO:0004044">
    <property type="term" value="F:amidophosphoribosyltransferase activity"/>
    <property type="evidence" value="ECO:0007669"/>
    <property type="project" value="UniProtKB-EC"/>
</dbReference>
<keyword evidence="13" id="KW-0479">Metal-binding</keyword>
<evidence type="ECO:0000256" key="9">
    <source>
        <dbReference type="ARBA" id="ARBA00033776"/>
    </source>
</evidence>
<evidence type="ECO:0000256" key="1">
    <source>
        <dbReference type="ARBA" id="ARBA00005209"/>
    </source>
</evidence>
<dbReference type="InterPro" id="IPR029055">
    <property type="entry name" value="Ntn_hydrolases_N"/>
</dbReference>
<evidence type="ECO:0000313" key="16">
    <source>
        <dbReference type="Proteomes" id="UP000249218"/>
    </source>
</evidence>
<name>A0A2W1BLT8_HELAM</name>
<keyword evidence="13" id="KW-0460">Magnesium</keyword>
<evidence type="ECO:0000313" key="15">
    <source>
        <dbReference type="EMBL" id="PZC74237.1"/>
    </source>
</evidence>
<dbReference type="CDD" id="cd06223">
    <property type="entry name" value="PRTases_typeI"/>
    <property type="match status" value="1"/>
</dbReference>
<comment type="cofactor">
    <cofactor evidence="13">
        <name>Mg(2+)</name>
        <dbReference type="ChEBI" id="CHEBI:18420"/>
    </cofactor>
    <text evidence="13">Binds 1 Mg(2+) ion per subunit.</text>
</comment>
<gene>
    <name evidence="15" type="primary">HaOG208163</name>
    <name evidence="15" type="ORF">B5X24_HaOG208163</name>
</gene>
<keyword evidence="6 11" id="KW-0658">Purine biosynthesis</keyword>
<dbReference type="GO" id="GO:0006189">
    <property type="term" value="P:'de novo' IMP biosynthetic process"/>
    <property type="evidence" value="ECO:0007669"/>
    <property type="project" value="UniProtKB-UniPathway"/>
</dbReference>
<evidence type="ECO:0000256" key="2">
    <source>
        <dbReference type="ARBA" id="ARBA00010138"/>
    </source>
</evidence>
<keyword evidence="7" id="KW-0315">Glutamine amidotransferase</keyword>
<dbReference type="SUPFAM" id="SSF53271">
    <property type="entry name" value="PRTase-like"/>
    <property type="match status" value="1"/>
</dbReference>
<dbReference type="Proteomes" id="UP000249218">
    <property type="component" value="Unassembled WGS sequence"/>
</dbReference>
<feature type="binding site" evidence="13">
    <location>
        <position position="343"/>
    </location>
    <ligand>
        <name>Mg(2+)</name>
        <dbReference type="ChEBI" id="CHEBI:18420"/>
    </ligand>
</feature>
<keyword evidence="5 11" id="KW-0808">Transferase</keyword>
<dbReference type="EMBL" id="KZ150060">
    <property type="protein sequence ID" value="PZC74237.1"/>
    <property type="molecule type" value="Genomic_DNA"/>
</dbReference>
<dbReference type="InterPro" id="IPR005854">
    <property type="entry name" value="PurF"/>
</dbReference>
<dbReference type="InterPro" id="IPR017932">
    <property type="entry name" value="GATase_2_dom"/>
</dbReference>
<evidence type="ECO:0000256" key="10">
    <source>
        <dbReference type="ARBA" id="ARBA00048545"/>
    </source>
</evidence>